<dbReference type="EMBL" id="JADBGQ010000004">
    <property type="protein sequence ID" value="KAG5401236.1"/>
    <property type="molecule type" value="Genomic_DNA"/>
</dbReference>
<gene>
    <name evidence="11" type="primary">A04p021080.1_BraROA</name>
    <name evidence="11" type="ORF">IGI04_015843</name>
</gene>
<keyword evidence="2 8" id="KW-0812">Transmembrane</keyword>
<feature type="domain" description="Arabidopsis retrotransposon Orf1 C-terminal" evidence="9">
    <location>
        <begin position="251"/>
        <end position="350"/>
    </location>
</feature>
<comment type="subcellular location">
    <subcellularLocation>
        <location evidence="1">Endoplasmic reticulum membrane</location>
        <topology evidence="1">Single-pass type I membrane protein</topology>
    </subcellularLocation>
</comment>
<feature type="compositionally biased region" description="Basic and acidic residues" evidence="7">
    <location>
        <begin position="160"/>
        <end position="173"/>
    </location>
</feature>
<reference evidence="11 12" key="1">
    <citation type="submission" date="2021-03" db="EMBL/GenBank/DDBJ databases">
        <authorList>
            <person name="King G.J."/>
            <person name="Bancroft I."/>
            <person name="Baten A."/>
            <person name="Bloomfield J."/>
            <person name="Borpatragohain P."/>
            <person name="He Z."/>
            <person name="Irish N."/>
            <person name="Irwin J."/>
            <person name="Liu K."/>
            <person name="Mauleon R.P."/>
            <person name="Moore J."/>
            <person name="Morris R."/>
            <person name="Ostergaard L."/>
            <person name="Wang B."/>
            <person name="Wells R."/>
        </authorList>
    </citation>
    <scope>NUCLEOTIDE SEQUENCE [LARGE SCALE GENOMIC DNA]</scope>
    <source>
        <strain evidence="11">R-o-18</strain>
        <tissue evidence="11">Leaf</tissue>
    </source>
</reference>
<dbReference type="Pfam" id="PF04921">
    <property type="entry name" value="XAP5"/>
    <property type="match status" value="1"/>
</dbReference>
<feature type="compositionally biased region" description="Polar residues" evidence="7">
    <location>
        <begin position="38"/>
        <end position="47"/>
    </location>
</feature>
<keyword evidence="3" id="KW-0732">Signal</keyword>
<keyword evidence="6 8" id="KW-0472">Membrane</keyword>
<comment type="caution">
    <text evidence="11">The sequence shown here is derived from an EMBL/GenBank/DDBJ whole genome shotgun (WGS) entry which is preliminary data.</text>
</comment>
<evidence type="ECO:0000256" key="8">
    <source>
        <dbReference type="SAM" id="Phobius"/>
    </source>
</evidence>
<keyword evidence="5 8" id="KW-1133">Transmembrane helix</keyword>
<dbReference type="PANTHER" id="PTHR12722">
    <property type="entry name" value="XAP-5 PROTEIN-RELATED"/>
    <property type="match status" value="1"/>
</dbReference>
<evidence type="ECO:0000256" key="7">
    <source>
        <dbReference type="SAM" id="MobiDB-lite"/>
    </source>
</evidence>
<dbReference type="Pfam" id="PF03896">
    <property type="entry name" value="TRAP_alpha"/>
    <property type="match status" value="1"/>
</dbReference>
<dbReference type="InterPro" id="IPR004312">
    <property type="entry name" value="ATHILA_Orf1_C"/>
</dbReference>
<dbReference type="InterPro" id="IPR048337">
    <property type="entry name" value="FAM50A/XAP5_C"/>
</dbReference>
<evidence type="ECO:0000259" key="10">
    <source>
        <dbReference type="Pfam" id="PF04921"/>
    </source>
</evidence>
<accession>A0ABQ7MR91</accession>
<dbReference type="InterPro" id="IPR005595">
    <property type="entry name" value="TRAP_alpha"/>
</dbReference>
<feature type="region of interest" description="Disordered" evidence="7">
    <location>
        <begin position="1"/>
        <end position="47"/>
    </location>
</feature>
<dbReference type="InterPro" id="IPR007005">
    <property type="entry name" value="XAP5"/>
</dbReference>
<feature type="domain" description="FAM50A/XAP5 C-terminal" evidence="10">
    <location>
        <begin position="189"/>
        <end position="249"/>
    </location>
</feature>
<evidence type="ECO:0000313" key="12">
    <source>
        <dbReference type="Proteomes" id="UP000823674"/>
    </source>
</evidence>
<evidence type="ECO:0000256" key="6">
    <source>
        <dbReference type="ARBA" id="ARBA00023136"/>
    </source>
</evidence>
<dbReference type="Proteomes" id="UP000823674">
    <property type="component" value="Chromosome A04"/>
</dbReference>
<dbReference type="Pfam" id="PF03078">
    <property type="entry name" value="ATHILA"/>
    <property type="match status" value="2"/>
</dbReference>
<evidence type="ECO:0000259" key="9">
    <source>
        <dbReference type="Pfam" id="PF03078"/>
    </source>
</evidence>
<feature type="region of interest" description="Disordered" evidence="7">
    <location>
        <begin position="107"/>
        <end position="173"/>
    </location>
</feature>
<keyword evidence="4" id="KW-0256">Endoplasmic reticulum</keyword>
<evidence type="ECO:0008006" key="13">
    <source>
        <dbReference type="Google" id="ProtNLM"/>
    </source>
</evidence>
<keyword evidence="12" id="KW-1185">Reference proteome</keyword>
<evidence type="ECO:0000313" key="11">
    <source>
        <dbReference type="EMBL" id="KAG5401236.1"/>
    </source>
</evidence>
<name>A0ABQ7MR91_BRACM</name>
<protein>
    <recommendedName>
        <fullName evidence="13">Translocon-associated protein subunit alpha</fullName>
    </recommendedName>
</protein>
<evidence type="ECO:0000256" key="5">
    <source>
        <dbReference type="ARBA" id="ARBA00022989"/>
    </source>
</evidence>
<feature type="compositionally biased region" description="Acidic residues" evidence="7">
    <location>
        <begin position="126"/>
        <end position="138"/>
    </location>
</feature>
<evidence type="ECO:0000256" key="4">
    <source>
        <dbReference type="ARBA" id="ARBA00022824"/>
    </source>
</evidence>
<sequence>MSGMGDGYVGTSQDGVRIRRLQKQREAERRKIQELKSKTASGQEQSGLLQFGSSSCEILDTAFKKETVGLVTREEYVEKRVNIRNKFEEEEKEKLQKLLQEEEELQQQKRSKKRKIKGSSRLSFSEDLDDDSDADDGENTNLRFGKLGKDPSVETNFLPDSEREAEEQAERERLKKQWTREQEQIKNEPLQITYSYWDGTGHRRVRKGDAIGNFLRAVQQQLAPDFREIRTTSVENLLYVKEDLIIPHQGWEKIRFKVNGREYNMNFKDIGRVMRFQDLEDHSLPKCENLPTELWKLITGNKHSTGADKNSHIRHPSVYYLHRMLVHAFYPRKQAGSVTEEDMRLLCPAICPYALPGVLPLPSTDIYATFGMVGICGMITPLLQFLNVPLGKDAAGPKFIDDTYLRIATYFSGMYGKDYGKPVEVVLPNRNLTSLERPEAISFNISQENFLGEHRSLDPIAPPRKRSVLTRHDSPLQRKWRNPLNPQPPVTSPHPSLLLIVWSRLRANHGMEATVQHLANGPDAFCFLLLSRFTVARSQVDDDHSSLVDDVVGEHSDSATDEDDQDLDLNLTSAPGVETVCVFPQNSARVVPAGEETELLVALKNDGKPTVGVMGIRASVHLPYDHKLLVQNLTLQRYNNASIPTSVQATFPYVFAVSQYLQPGAFDLVGYVIYDVEGKPYQSVFYNGTIEVVESGGLLSGESVFLITLGIALLLLLGLWAYSQVQRLTKKTKKVSKVEVGTRSTDASMDEWLEGTHLAKSLSGKSKSKKN</sequence>
<dbReference type="PANTHER" id="PTHR12722:SF3">
    <property type="entry name" value="PROTEIN XAP5 CIRCADIAN TIMEKEEPER"/>
    <property type="match status" value="1"/>
</dbReference>
<organism evidence="11 12">
    <name type="scientific">Brassica rapa subsp. trilocularis</name>
    <dbReference type="NCBI Taxonomy" id="1813537"/>
    <lineage>
        <taxon>Eukaryota</taxon>
        <taxon>Viridiplantae</taxon>
        <taxon>Streptophyta</taxon>
        <taxon>Embryophyta</taxon>
        <taxon>Tracheophyta</taxon>
        <taxon>Spermatophyta</taxon>
        <taxon>Magnoliopsida</taxon>
        <taxon>eudicotyledons</taxon>
        <taxon>Gunneridae</taxon>
        <taxon>Pentapetalae</taxon>
        <taxon>rosids</taxon>
        <taxon>malvids</taxon>
        <taxon>Brassicales</taxon>
        <taxon>Brassicaceae</taxon>
        <taxon>Brassiceae</taxon>
        <taxon>Brassica</taxon>
    </lineage>
</organism>
<evidence type="ECO:0000256" key="1">
    <source>
        <dbReference type="ARBA" id="ARBA00004115"/>
    </source>
</evidence>
<feature type="domain" description="Arabidopsis retrotransposon Orf1 C-terminal" evidence="9">
    <location>
        <begin position="371"/>
        <end position="450"/>
    </location>
</feature>
<proteinExistence type="predicted"/>
<feature type="transmembrane region" description="Helical" evidence="8">
    <location>
        <begin position="704"/>
        <end position="723"/>
    </location>
</feature>
<evidence type="ECO:0000256" key="2">
    <source>
        <dbReference type="ARBA" id="ARBA00022692"/>
    </source>
</evidence>
<feature type="compositionally biased region" description="Basic and acidic residues" evidence="7">
    <location>
        <begin position="23"/>
        <end position="37"/>
    </location>
</feature>
<evidence type="ECO:0000256" key="3">
    <source>
        <dbReference type="ARBA" id="ARBA00022729"/>
    </source>
</evidence>
<feature type="compositionally biased region" description="Basic residues" evidence="7">
    <location>
        <begin position="109"/>
        <end position="118"/>
    </location>
</feature>